<keyword evidence="2" id="KW-1185">Reference proteome</keyword>
<dbReference type="EMBL" id="CAICTM010001658">
    <property type="protein sequence ID" value="CAB9525321.1"/>
    <property type="molecule type" value="Genomic_DNA"/>
</dbReference>
<sequence>MSYRNTSASEEEAIDHMVELLDRLPEDPTEEGYDVDEFPLVARELFRVFRVFEHLSIHPTLLPFHRLLSAGLELPVISEFCDLCPDLRSALGMRNNCQCTALHDACLYSPDDVVVFLAVKRADLLARKSDHGFLPVQLAMLNPQISETTLLTLVELFPGTMNSPATWQFALLEPKSDFEIYYRIPPQFFASMFLASGLDRLKIDTASREVVHLREPLLGVPGSLVLCTLLSTSRVTYLKLKIWGWKSKEAFLCLLTELKTNQSVRNIDGLTISSLADAQSREEVFDAFQAFLQTNTSVQKMTLDFTDVRSDSDVEAWFKVVCNGLENNRSLQKFDVTQSTPGVSPRACLRLHRVWRKTATLAWVQMLQNHNETLSSLPPWMNKATQVAFYTELNRHGCRRIARSANLSDMTELLLRLERASTGTSKRLKRLARSCGLSNSAFSLSIHFGILREWPENWCNVQNANQIGAIKRRKRKAPSS</sequence>
<proteinExistence type="predicted"/>
<dbReference type="SUPFAM" id="SSF48403">
    <property type="entry name" value="Ankyrin repeat"/>
    <property type="match status" value="1"/>
</dbReference>
<evidence type="ECO:0000313" key="2">
    <source>
        <dbReference type="Proteomes" id="UP001153069"/>
    </source>
</evidence>
<dbReference type="AlphaFoldDB" id="A0A9N8EQ99"/>
<dbReference type="Gene3D" id="3.80.10.10">
    <property type="entry name" value="Ribonuclease Inhibitor"/>
    <property type="match status" value="1"/>
</dbReference>
<dbReference type="InterPro" id="IPR032675">
    <property type="entry name" value="LRR_dom_sf"/>
</dbReference>
<comment type="caution">
    <text evidence="1">The sequence shown here is derived from an EMBL/GenBank/DDBJ whole genome shotgun (WGS) entry which is preliminary data.</text>
</comment>
<name>A0A9N8EQ99_9STRA</name>
<accession>A0A9N8EQ99</accession>
<gene>
    <name evidence="1" type="ORF">SEMRO_1660_G289310.1</name>
</gene>
<organism evidence="1 2">
    <name type="scientific">Seminavis robusta</name>
    <dbReference type="NCBI Taxonomy" id="568900"/>
    <lineage>
        <taxon>Eukaryota</taxon>
        <taxon>Sar</taxon>
        <taxon>Stramenopiles</taxon>
        <taxon>Ochrophyta</taxon>
        <taxon>Bacillariophyta</taxon>
        <taxon>Bacillariophyceae</taxon>
        <taxon>Bacillariophycidae</taxon>
        <taxon>Naviculales</taxon>
        <taxon>Naviculaceae</taxon>
        <taxon>Seminavis</taxon>
    </lineage>
</organism>
<dbReference type="SUPFAM" id="SSF52047">
    <property type="entry name" value="RNI-like"/>
    <property type="match status" value="1"/>
</dbReference>
<dbReference type="InterPro" id="IPR036770">
    <property type="entry name" value="Ankyrin_rpt-contain_sf"/>
</dbReference>
<reference evidence="1" key="1">
    <citation type="submission" date="2020-06" db="EMBL/GenBank/DDBJ databases">
        <authorList>
            <consortium name="Plant Systems Biology data submission"/>
        </authorList>
    </citation>
    <scope>NUCLEOTIDE SEQUENCE</scope>
    <source>
        <strain evidence="1">D6</strain>
    </source>
</reference>
<dbReference type="Proteomes" id="UP001153069">
    <property type="component" value="Unassembled WGS sequence"/>
</dbReference>
<evidence type="ECO:0000313" key="1">
    <source>
        <dbReference type="EMBL" id="CAB9525321.1"/>
    </source>
</evidence>
<protein>
    <submittedName>
        <fullName evidence="1">Uncharacterized protein</fullName>
    </submittedName>
</protein>